<dbReference type="NCBIfam" id="TIGR00229">
    <property type="entry name" value="sensory_box"/>
    <property type="match status" value="3"/>
</dbReference>
<keyword evidence="3" id="KW-0597">Phosphoprotein</keyword>
<dbReference type="Pfam" id="PF02518">
    <property type="entry name" value="HATPase_c"/>
    <property type="match status" value="1"/>
</dbReference>
<evidence type="ECO:0000259" key="7">
    <source>
        <dbReference type="PROSITE" id="PS50109"/>
    </source>
</evidence>
<dbReference type="SUPFAM" id="SSF47384">
    <property type="entry name" value="Homodimeric domain of signal transducing histidine kinase"/>
    <property type="match status" value="1"/>
</dbReference>
<dbReference type="Pfam" id="PF13426">
    <property type="entry name" value="PAS_9"/>
    <property type="match status" value="3"/>
</dbReference>
<feature type="coiled-coil region" evidence="6">
    <location>
        <begin position="6"/>
        <end position="58"/>
    </location>
</feature>
<protein>
    <recommendedName>
        <fullName evidence="2">histidine kinase</fullName>
        <ecNumber evidence="2">2.7.13.3</ecNumber>
    </recommendedName>
</protein>
<feature type="domain" description="PAS" evidence="8">
    <location>
        <begin position="435"/>
        <end position="505"/>
    </location>
</feature>
<comment type="catalytic activity">
    <reaction evidence="1">
        <text>ATP + protein L-histidine = ADP + protein N-phospho-L-histidine.</text>
        <dbReference type="EC" id="2.7.13.3"/>
    </reaction>
</comment>
<dbReference type="GO" id="GO:0000155">
    <property type="term" value="F:phosphorelay sensor kinase activity"/>
    <property type="evidence" value="ECO:0007669"/>
    <property type="project" value="InterPro"/>
</dbReference>
<dbReference type="InterPro" id="IPR000014">
    <property type="entry name" value="PAS"/>
</dbReference>
<dbReference type="PRINTS" id="PR00344">
    <property type="entry name" value="BCTRLSENSOR"/>
</dbReference>
<dbReference type="InterPro" id="IPR005467">
    <property type="entry name" value="His_kinase_dom"/>
</dbReference>
<evidence type="ECO:0000256" key="2">
    <source>
        <dbReference type="ARBA" id="ARBA00012438"/>
    </source>
</evidence>
<dbReference type="SMART" id="SM00091">
    <property type="entry name" value="PAS"/>
    <property type="match status" value="4"/>
</dbReference>
<dbReference type="PROSITE" id="PS50109">
    <property type="entry name" value="HIS_KIN"/>
    <property type="match status" value="1"/>
</dbReference>
<accession>A0A5B2TPZ4</accession>
<dbReference type="Gene3D" id="3.30.450.20">
    <property type="entry name" value="PAS domain"/>
    <property type="match status" value="4"/>
</dbReference>
<dbReference type="Pfam" id="PF00512">
    <property type="entry name" value="HisKA"/>
    <property type="match status" value="1"/>
</dbReference>
<evidence type="ECO:0000256" key="5">
    <source>
        <dbReference type="ARBA" id="ARBA00022777"/>
    </source>
</evidence>
<dbReference type="EC" id="2.7.13.3" evidence="2"/>
<sequence>MDNKEINLLKKALERQKKARQQAERILENKSKELYDVTRHLKETNNKLENLLSEKTSELDGVFMNILDPYVLMDLQFNVINMNTSAKELLQKDHTKENVNLARFIHPDFQQYTLESMQSLLEVGTLKNYRAKIIISQEMEIWVQINASLIFNSQRKPIAAQGIIRDITGEMEVKELLGEQKKQLDIIVENSPLGILLAKDNKIIKANETFMQMLGYSHHELMHISLKDISAPEEQSDSCMLLDQMNEGILEEFTAIKKFFKKDGSFILTKTRMNAVTNHQGEINYQVGIIEDISKERKAEMELKASESRLSTLISNLHSGVLLENEDRKIALTNKMFCNLFNIPANPEDLKGADCSESAEQSKVYFKNPDTFVKRIEEILEQREIVLSDELELIDGRILERDYIPIYNDGIYKGHLWAYHDVTIGKNYKKNLEAQREKYSSIIANMNLGLVEVDNNDVIQMVNQSFCQMSGFREHELVGKVARDILQVSNKELIPSKNKRRLSGASDSYEIEVQSKDGRNRHWLISGAPRYNESGTVIGSIGIHLDITDQKNLEFQKEKLLKELEISNTGLQEYAHIVSHDLKSPLRSISSLATWLYEDYKDILDEGGKQNLQMMQEKVASMDKLIHGILEYSTANSSELDSSTVNLNEVVSEIRETIYIPEHVTISVPEKLPVIQADRTKMYQLFQNIIGNAVVHIEKKVGVVEVTASEYDDFWEFSIKDNGVGIPEKFHKKIFKIFQSIGNNERSTGIGLSIVKKIVDRYEGDVWVESEEGKGTDFHFTIKKSLVSQSDENCTGNKKAKQPF</sequence>
<proteinExistence type="predicted"/>
<dbReference type="AlphaFoldDB" id="A0A5B2TPZ4"/>
<dbReference type="SMART" id="SM00388">
    <property type="entry name" value="HisKA"/>
    <property type="match status" value="1"/>
</dbReference>
<dbReference type="PROSITE" id="PS50113">
    <property type="entry name" value="PAC"/>
    <property type="match status" value="3"/>
</dbReference>
<evidence type="ECO:0000256" key="1">
    <source>
        <dbReference type="ARBA" id="ARBA00000085"/>
    </source>
</evidence>
<dbReference type="SUPFAM" id="SSF55874">
    <property type="entry name" value="ATPase domain of HSP90 chaperone/DNA topoisomerase II/histidine kinase"/>
    <property type="match status" value="1"/>
</dbReference>
<evidence type="ECO:0000313" key="11">
    <source>
        <dbReference type="Proteomes" id="UP000323188"/>
    </source>
</evidence>
<dbReference type="CDD" id="cd00082">
    <property type="entry name" value="HisKA"/>
    <property type="match status" value="1"/>
</dbReference>
<organism evidence="10 11">
    <name type="scientific">Maribacter flavus</name>
    <dbReference type="NCBI Taxonomy" id="1658664"/>
    <lineage>
        <taxon>Bacteria</taxon>
        <taxon>Pseudomonadati</taxon>
        <taxon>Bacteroidota</taxon>
        <taxon>Flavobacteriia</taxon>
        <taxon>Flavobacteriales</taxon>
        <taxon>Flavobacteriaceae</taxon>
        <taxon>Maribacter</taxon>
    </lineage>
</organism>
<dbReference type="SUPFAM" id="SSF55785">
    <property type="entry name" value="PYP-like sensor domain (PAS domain)"/>
    <property type="match status" value="4"/>
</dbReference>
<evidence type="ECO:0000313" key="10">
    <source>
        <dbReference type="EMBL" id="KAA2216642.1"/>
    </source>
</evidence>
<dbReference type="PANTHER" id="PTHR43304:SF1">
    <property type="entry name" value="PAC DOMAIN-CONTAINING PROTEIN"/>
    <property type="match status" value="1"/>
</dbReference>
<reference evidence="10 11" key="1">
    <citation type="submission" date="2019-09" db="EMBL/GenBank/DDBJ databases">
        <authorList>
            <person name="Khan S.A."/>
            <person name="Jeon C.O."/>
            <person name="Chun B.H."/>
            <person name="Jeong S.E."/>
        </authorList>
    </citation>
    <scope>NUCLEOTIDE SEQUENCE [LARGE SCALE GENOMIC DNA]</scope>
    <source>
        <strain evidence="10 11">KCTC 42508</strain>
    </source>
</reference>
<evidence type="ECO:0000256" key="4">
    <source>
        <dbReference type="ARBA" id="ARBA00022679"/>
    </source>
</evidence>
<dbReference type="Gene3D" id="1.10.287.130">
    <property type="match status" value="1"/>
</dbReference>
<dbReference type="PROSITE" id="PS50112">
    <property type="entry name" value="PAS"/>
    <property type="match status" value="1"/>
</dbReference>
<dbReference type="EMBL" id="VUOE01000002">
    <property type="protein sequence ID" value="KAA2216642.1"/>
    <property type="molecule type" value="Genomic_DNA"/>
</dbReference>
<feature type="domain" description="PAC" evidence="9">
    <location>
        <begin position="127"/>
        <end position="179"/>
    </location>
</feature>
<dbReference type="InterPro" id="IPR036097">
    <property type="entry name" value="HisK_dim/P_sf"/>
</dbReference>
<dbReference type="SMART" id="SM00387">
    <property type="entry name" value="HATPase_c"/>
    <property type="match status" value="1"/>
</dbReference>
<dbReference type="CDD" id="cd00130">
    <property type="entry name" value="PAS"/>
    <property type="match status" value="3"/>
</dbReference>
<dbReference type="InterPro" id="IPR001610">
    <property type="entry name" value="PAC"/>
</dbReference>
<evidence type="ECO:0000259" key="9">
    <source>
        <dbReference type="PROSITE" id="PS50113"/>
    </source>
</evidence>
<dbReference type="InterPro" id="IPR035965">
    <property type="entry name" value="PAS-like_dom_sf"/>
</dbReference>
<keyword evidence="6" id="KW-0175">Coiled coil</keyword>
<dbReference type="InterPro" id="IPR000700">
    <property type="entry name" value="PAS-assoc_C"/>
</dbReference>
<dbReference type="SMART" id="SM00086">
    <property type="entry name" value="PAC"/>
    <property type="match status" value="3"/>
</dbReference>
<evidence type="ECO:0000259" key="8">
    <source>
        <dbReference type="PROSITE" id="PS50112"/>
    </source>
</evidence>
<keyword evidence="5" id="KW-0418">Kinase</keyword>
<dbReference type="InterPro" id="IPR003594">
    <property type="entry name" value="HATPase_dom"/>
</dbReference>
<dbReference type="Gene3D" id="3.30.565.10">
    <property type="entry name" value="Histidine kinase-like ATPase, C-terminal domain"/>
    <property type="match status" value="1"/>
</dbReference>
<feature type="domain" description="PAC" evidence="9">
    <location>
        <begin position="507"/>
        <end position="559"/>
    </location>
</feature>
<comment type="caution">
    <text evidence="10">The sequence shown here is derived from an EMBL/GenBank/DDBJ whole genome shotgun (WGS) entry which is preliminary data.</text>
</comment>
<dbReference type="PANTHER" id="PTHR43304">
    <property type="entry name" value="PHYTOCHROME-LIKE PROTEIN CPH1"/>
    <property type="match status" value="1"/>
</dbReference>
<dbReference type="InterPro" id="IPR036890">
    <property type="entry name" value="HATPase_C_sf"/>
</dbReference>
<dbReference type="RefSeq" id="WP_154918775.1">
    <property type="nucleotide sequence ID" value="NZ_VUOE01000002.1"/>
</dbReference>
<feature type="domain" description="Histidine kinase" evidence="7">
    <location>
        <begin position="577"/>
        <end position="786"/>
    </location>
</feature>
<gene>
    <name evidence="10" type="ORF">F0361_11630</name>
</gene>
<keyword evidence="4" id="KW-0808">Transferase</keyword>
<dbReference type="InterPro" id="IPR003661">
    <property type="entry name" value="HisK_dim/P_dom"/>
</dbReference>
<evidence type="ECO:0000256" key="3">
    <source>
        <dbReference type="ARBA" id="ARBA00022553"/>
    </source>
</evidence>
<dbReference type="InterPro" id="IPR013656">
    <property type="entry name" value="PAS_4"/>
</dbReference>
<name>A0A5B2TPZ4_9FLAO</name>
<dbReference type="Pfam" id="PF08448">
    <property type="entry name" value="PAS_4"/>
    <property type="match status" value="1"/>
</dbReference>
<dbReference type="InterPro" id="IPR004358">
    <property type="entry name" value="Sig_transdc_His_kin-like_C"/>
</dbReference>
<evidence type="ECO:0000256" key="6">
    <source>
        <dbReference type="SAM" id="Coils"/>
    </source>
</evidence>
<dbReference type="Proteomes" id="UP000323188">
    <property type="component" value="Unassembled WGS sequence"/>
</dbReference>
<feature type="domain" description="PAC" evidence="9">
    <location>
        <begin position="253"/>
        <end position="305"/>
    </location>
</feature>
<dbReference type="InterPro" id="IPR052162">
    <property type="entry name" value="Sensor_kinase/Photoreceptor"/>
</dbReference>